<dbReference type="STRING" id="253628.A0A0D2ASC9"/>
<proteinExistence type="inferred from homology"/>
<gene>
    <name evidence="5" type="ORF">PV09_06564</name>
</gene>
<dbReference type="PANTHER" id="PTHR43567">
    <property type="entry name" value="FLAVOREDOXIN-RELATED-RELATED"/>
    <property type="match status" value="1"/>
</dbReference>
<dbReference type="Gene3D" id="2.30.110.10">
    <property type="entry name" value="Electron Transport, Fmn-binding Protein, Chain A"/>
    <property type="match status" value="1"/>
</dbReference>
<name>A0A0D2ASC9_9PEZI</name>
<evidence type="ECO:0000259" key="4">
    <source>
        <dbReference type="Pfam" id="PF01613"/>
    </source>
</evidence>
<dbReference type="EMBL" id="KN847551">
    <property type="protein sequence ID" value="KIW02069.1"/>
    <property type="molecule type" value="Genomic_DNA"/>
</dbReference>
<dbReference type="InterPro" id="IPR052174">
    <property type="entry name" value="Flavoredoxin"/>
</dbReference>
<dbReference type="InParanoid" id="A0A0D2ASC9"/>
<evidence type="ECO:0000313" key="6">
    <source>
        <dbReference type="Proteomes" id="UP000053259"/>
    </source>
</evidence>
<reference evidence="5 6" key="1">
    <citation type="submission" date="2015-01" db="EMBL/GenBank/DDBJ databases">
        <title>The Genome Sequence of Ochroconis gallopava CBS43764.</title>
        <authorList>
            <consortium name="The Broad Institute Genomics Platform"/>
            <person name="Cuomo C."/>
            <person name="de Hoog S."/>
            <person name="Gorbushina A."/>
            <person name="Stielow B."/>
            <person name="Teixiera M."/>
            <person name="Abouelleil A."/>
            <person name="Chapman S.B."/>
            <person name="Priest M."/>
            <person name="Young S.K."/>
            <person name="Wortman J."/>
            <person name="Nusbaum C."/>
            <person name="Birren B."/>
        </authorList>
    </citation>
    <scope>NUCLEOTIDE SEQUENCE [LARGE SCALE GENOMIC DNA]</scope>
    <source>
        <strain evidence="5 6">CBS 43764</strain>
    </source>
</reference>
<evidence type="ECO:0000256" key="2">
    <source>
        <dbReference type="ARBA" id="ARBA00022630"/>
    </source>
</evidence>
<feature type="domain" description="Flavin reductase like" evidence="4">
    <location>
        <begin position="17"/>
        <end position="169"/>
    </location>
</feature>
<dbReference type="AlphaFoldDB" id="A0A0D2ASC9"/>
<dbReference type="GO" id="GO:0010181">
    <property type="term" value="F:FMN binding"/>
    <property type="evidence" value="ECO:0007669"/>
    <property type="project" value="InterPro"/>
</dbReference>
<dbReference type="Proteomes" id="UP000053259">
    <property type="component" value="Unassembled WGS sequence"/>
</dbReference>
<evidence type="ECO:0000313" key="5">
    <source>
        <dbReference type="EMBL" id="KIW02069.1"/>
    </source>
</evidence>
<evidence type="ECO:0000256" key="3">
    <source>
        <dbReference type="ARBA" id="ARBA00038054"/>
    </source>
</evidence>
<keyword evidence="2" id="KW-0285">Flavoprotein</keyword>
<accession>A0A0D2ASC9</accession>
<organism evidence="5 6">
    <name type="scientific">Verruconis gallopava</name>
    <dbReference type="NCBI Taxonomy" id="253628"/>
    <lineage>
        <taxon>Eukaryota</taxon>
        <taxon>Fungi</taxon>
        <taxon>Dikarya</taxon>
        <taxon>Ascomycota</taxon>
        <taxon>Pezizomycotina</taxon>
        <taxon>Dothideomycetes</taxon>
        <taxon>Pleosporomycetidae</taxon>
        <taxon>Venturiales</taxon>
        <taxon>Sympoventuriaceae</taxon>
        <taxon>Verruconis</taxon>
    </lineage>
</organism>
<dbReference type="VEuPathDB" id="FungiDB:PV09_06564"/>
<evidence type="ECO:0000256" key="1">
    <source>
        <dbReference type="ARBA" id="ARBA00001917"/>
    </source>
</evidence>
<dbReference type="InterPro" id="IPR012349">
    <property type="entry name" value="Split_barrel_FMN-bd"/>
</dbReference>
<dbReference type="InterPro" id="IPR002563">
    <property type="entry name" value="Flavin_Rdtase-like_dom"/>
</dbReference>
<comment type="similarity">
    <text evidence="3">Belongs to the flavoredoxin family.</text>
</comment>
<keyword evidence="6" id="KW-1185">Reference proteome</keyword>
<dbReference type="SUPFAM" id="SSF50475">
    <property type="entry name" value="FMN-binding split barrel"/>
    <property type="match status" value="1"/>
</dbReference>
<protein>
    <recommendedName>
        <fullName evidence="4">Flavin reductase like domain-containing protein</fullName>
    </recommendedName>
</protein>
<dbReference type="Pfam" id="PF01613">
    <property type="entry name" value="Flavin_Reduct"/>
    <property type="match status" value="1"/>
</dbReference>
<dbReference type="PANTHER" id="PTHR43567:SF1">
    <property type="entry name" value="FLAVOREDOXIN"/>
    <property type="match status" value="1"/>
</dbReference>
<dbReference type="OrthoDB" id="10250990at2759"/>
<sequence length="247" mass="27472">MAENFTEISPAILYWGTPVCLITTTNPDGSHNIGPIPSIFWLSHSCMIGLDASSQTTGNIQRNGHCTLNLPSDDMKHAVNAIARTTGSSPVPDSKQVRGYTHVKDKFRCANVTPLPSLKIASPGITECPVVMEAELVNTHKMFKGLPIFGGILVFELRIVNVRIHRGLKLDGYQNRVDAEKWKPMIMMFSELYGLREGKLVESKLAKIEEECTGHLPDLRLKANTYKRTHFKSGNDLDALNFLLVRL</sequence>
<dbReference type="RefSeq" id="XP_016211938.1">
    <property type="nucleotide sequence ID" value="XM_016360226.1"/>
</dbReference>
<dbReference type="GeneID" id="27314537"/>
<comment type="cofactor">
    <cofactor evidence="1">
        <name>FMN</name>
        <dbReference type="ChEBI" id="CHEBI:58210"/>
    </cofactor>
</comment>
<dbReference type="HOGENOM" id="CLU_075333_0_0_1"/>